<sequence length="157" mass="17061">MPTEELLQQYFDDRLAMARLNFIQRIGQFIDANLTMHELRVVLLVASGIASSRERLGNLLNVSRDSLDATLTQLVHQGYIATKGSAAGGLLPTDEAMDIFDAVADSRDTTMELLASLDPNDLEALVRGTHALRGAMELQRIQDGGYVPAYGAEPTGT</sequence>
<evidence type="ECO:0000313" key="2">
    <source>
        <dbReference type="Proteomes" id="UP000460157"/>
    </source>
</evidence>
<dbReference type="EMBL" id="WRPM01000012">
    <property type="protein sequence ID" value="MVT25133.1"/>
    <property type="molecule type" value="Genomic_DNA"/>
</dbReference>
<dbReference type="InterPro" id="IPR036390">
    <property type="entry name" value="WH_DNA-bd_sf"/>
</dbReference>
<comment type="caution">
    <text evidence="1">The sequence shown here is derived from an EMBL/GenBank/DDBJ whole genome shotgun (WGS) entry which is preliminary data.</text>
</comment>
<dbReference type="RefSeq" id="WP_157320854.1">
    <property type="nucleotide sequence ID" value="NZ_BMFX01000031.1"/>
</dbReference>
<organism evidence="1 2">
    <name type="scientific">Nesterenkonia alkaliphila</name>
    <dbReference type="NCBI Taxonomy" id="1463631"/>
    <lineage>
        <taxon>Bacteria</taxon>
        <taxon>Bacillati</taxon>
        <taxon>Actinomycetota</taxon>
        <taxon>Actinomycetes</taxon>
        <taxon>Micrococcales</taxon>
        <taxon>Micrococcaceae</taxon>
        <taxon>Nesterenkonia</taxon>
    </lineage>
</organism>
<dbReference type="Gene3D" id="1.10.10.10">
    <property type="entry name" value="Winged helix-like DNA-binding domain superfamily/Winged helix DNA-binding domain"/>
    <property type="match status" value="1"/>
</dbReference>
<keyword evidence="2" id="KW-1185">Reference proteome</keyword>
<evidence type="ECO:0000313" key="1">
    <source>
        <dbReference type="EMBL" id="MVT25133.1"/>
    </source>
</evidence>
<dbReference type="Proteomes" id="UP000460157">
    <property type="component" value="Unassembled WGS sequence"/>
</dbReference>
<dbReference type="AlphaFoldDB" id="A0A7K1UF82"/>
<protein>
    <submittedName>
        <fullName evidence="1">MarR family transcriptional regulator</fullName>
    </submittedName>
</protein>
<dbReference type="InterPro" id="IPR036388">
    <property type="entry name" value="WH-like_DNA-bd_sf"/>
</dbReference>
<reference evidence="1 2" key="1">
    <citation type="submission" date="2019-12" db="EMBL/GenBank/DDBJ databases">
        <title>Nesterenkonia muleiensis sp. nov., a novel actinobacterium isolated from sap of Populus euphratica.</title>
        <authorList>
            <person name="Wang R."/>
        </authorList>
    </citation>
    <scope>NUCLEOTIDE SEQUENCE [LARGE SCALE GENOMIC DNA]</scope>
    <source>
        <strain evidence="1 2">F10</strain>
    </source>
</reference>
<accession>A0A7K1UF82</accession>
<name>A0A7K1UF82_9MICC</name>
<dbReference type="SUPFAM" id="SSF46785">
    <property type="entry name" value="Winged helix' DNA-binding domain"/>
    <property type="match status" value="1"/>
</dbReference>
<dbReference type="OrthoDB" id="9783504at2"/>
<gene>
    <name evidence="1" type="ORF">GNZ21_01930</name>
</gene>
<proteinExistence type="predicted"/>